<dbReference type="InterPro" id="IPR029063">
    <property type="entry name" value="SAM-dependent_MTases_sf"/>
</dbReference>
<evidence type="ECO:0000256" key="2">
    <source>
        <dbReference type="ARBA" id="ARBA00022679"/>
    </source>
</evidence>
<protein>
    <submittedName>
        <fullName evidence="3">Class I SAM-dependent methyltransferase</fullName>
    </submittedName>
</protein>
<evidence type="ECO:0000313" key="4">
    <source>
        <dbReference type="Proteomes" id="UP000297258"/>
    </source>
</evidence>
<proteinExistence type="predicted"/>
<keyword evidence="4" id="KW-1185">Reference proteome</keyword>
<gene>
    <name evidence="3" type="ORF">E4O92_17505</name>
</gene>
<dbReference type="RefSeq" id="WP_135190944.1">
    <property type="nucleotide sequence ID" value="NZ_SPUM01000114.1"/>
</dbReference>
<accession>A0A4Y9SXQ0</accession>
<reference evidence="3 4" key="1">
    <citation type="submission" date="2019-03" db="EMBL/GenBank/DDBJ databases">
        <title>Draft genome of Massilia hortus sp. nov., a novel bacterial species of the Oxalobacteraceae family.</title>
        <authorList>
            <person name="Peta V."/>
            <person name="Raths R."/>
            <person name="Bucking H."/>
        </authorList>
    </citation>
    <scope>NUCLEOTIDE SEQUENCE [LARGE SCALE GENOMIC DNA]</scope>
    <source>
        <strain evidence="3 4">ONC3</strain>
    </source>
</reference>
<dbReference type="Proteomes" id="UP000297258">
    <property type="component" value="Unassembled WGS sequence"/>
</dbReference>
<keyword evidence="2 3" id="KW-0808">Transferase</keyword>
<dbReference type="GO" id="GO:0035243">
    <property type="term" value="F:protein-arginine omega-N symmetric methyltransferase activity"/>
    <property type="evidence" value="ECO:0007669"/>
    <property type="project" value="TreeGrafter"/>
</dbReference>
<dbReference type="InterPro" id="IPR003788">
    <property type="entry name" value="NDUFAF7"/>
</dbReference>
<dbReference type="PANTHER" id="PTHR12049:SF7">
    <property type="entry name" value="PROTEIN ARGININE METHYLTRANSFERASE NDUFAF7, MITOCHONDRIAL"/>
    <property type="match status" value="1"/>
</dbReference>
<dbReference type="Gene3D" id="3.40.50.12710">
    <property type="match status" value="1"/>
</dbReference>
<organism evidence="3 4">
    <name type="scientific">Massilia horti</name>
    <dbReference type="NCBI Taxonomy" id="2562153"/>
    <lineage>
        <taxon>Bacteria</taxon>
        <taxon>Pseudomonadati</taxon>
        <taxon>Pseudomonadota</taxon>
        <taxon>Betaproteobacteria</taxon>
        <taxon>Burkholderiales</taxon>
        <taxon>Oxalobacteraceae</taxon>
        <taxon>Telluria group</taxon>
        <taxon>Massilia</taxon>
    </lineage>
</organism>
<evidence type="ECO:0000313" key="3">
    <source>
        <dbReference type="EMBL" id="TFW30129.1"/>
    </source>
</evidence>
<name>A0A4Y9SXQ0_9BURK</name>
<dbReference type="PANTHER" id="PTHR12049">
    <property type="entry name" value="PROTEIN ARGININE METHYLTRANSFERASE NDUFAF7, MITOCHONDRIAL"/>
    <property type="match status" value="1"/>
</dbReference>
<keyword evidence="1 3" id="KW-0489">Methyltransferase</keyword>
<dbReference type="AlphaFoldDB" id="A0A4Y9SXQ0"/>
<comment type="caution">
    <text evidence="3">The sequence shown here is derived from an EMBL/GenBank/DDBJ whole genome shotgun (WGS) entry which is preliminary data.</text>
</comment>
<dbReference type="OrthoDB" id="9794208at2"/>
<evidence type="ECO:0000256" key="1">
    <source>
        <dbReference type="ARBA" id="ARBA00022603"/>
    </source>
</evidence>
<dbReference type="InterPro" id="IPR038375">
    <property type="entry name" value="NDUFAF7_sf"/>
</dbReference>
<dbReference type="EMBL" id="SPUM01000114">
    <property type="protein sequence ID" value="TFW30129.1"/>
    <property type="molecule type" value="Genomic_DNA"/>
</dbReference>
<dbReference type="SUPFAM" id="SSF53335">
    <property type="entry name" value="S-adenosyl-L-methionine-dependent methyltransferases"/>
    <property type="match status" value="1"/>
</dbReference>
<dbReference type="GO" id="GO:0032259">
    <property type="term" value="P:methylation"/>
    <property type="evidence" value="ECO:0007669"/>
    <property type="project" value="UniProtKB-KW"/>
</dbReference>
<sequence>MSLPAPDSDALAASHALQQHIAADIAQHGGAIAFSRFMELALYTPRLGYYSGGAAKLGAEGDFTTAPEISPLFGAALARAAADIIAQSSPNIIEFGAGTGKLARDVLSSLAEMGIKVDSYTIIDLSGELRARQQEMLKDFPMVAWAESLPATFSGVVLANEVLDAMPVELVVKTASGWQRQMVTIDNGEFAFTQEALDPVLAAQVQRQIPGADQLQEGYVTEIHPVAAGFMASLAAMYKDGKGAAILIDYGFPAHEYYFEQRIGGTLMCHYRHHAHPEPFFLPGLQDVTAHVDFTAMALAAQDAGLDVLAYMPQAAFLLACGIGELLTRTDPADALRYLPQARAVQKLLSPAEMGELFKVLVVGKGVELDPAIVRADRSYRL</sequence>
<dbReference type="Pfam" id="PF02636">
    <property type="entry name" value="Methyltransf_28"/>
    <property type="match status" value="1"/>
</dbReference>